<dbReference type="PROSITE" id="PS00194">
    <property type="entry name" value="THIOREDOXIN_1"/>
    <property type="match status" value="1"/>
</dbReference>
<reference evidence="3 4" key="1">
    <citation type="submission" date="2018-04" db="EMBL/GenBank/DDBJ databases">
        <title>Characteristic and Complete Genome Sequencing of A Novel Member of Infective Endocarditis Causative Bacteria: Bergeyella cardium QL-PH.</title>
        <authorList>
            <person name="Pan H."/>
            <person name="Sun E."/>
            <person name="Zhang Y."/>
        </authorList>
    </citation>
    <scope>NUCLEOTIDE SEQUENCE [LARGE SCALE GENOMIC DNA]</scope>
    <source>
        <strain evidence="3 4">HPQL</strain>
    </source>
</reference>
<dbReference type="SUPFAM" id="SSF52833">
    <property type="entry name" value="Thioredoxin-like"/>
    <property type="match status" value="1"/>
</dbReference>
<accession>A0A6P1QRU4</accession>
<dbReference type="Proteomes" id="UP000464318">
    <property type="component" value="Chromosome"/>
</dbReference>
<evidence type="ECO:0000313" key="3">
    <source>
        <dbReference type="EMBL" id="QHN64812.1"/>
    </source>
</evidence>
<keyword evidence="2" id="KW-0676">Redox-active center</keyword>
<dbReference type="InterPro" id="IPR012336">
    <property type="entry name" value="Thioredoxin-like_fold"/>
</dbReference>
<gene>
    <name evidence="3" type="ORF">DBX24_02345</name>
</gene>
<dbReference type="Pfam" id="PF13098">
    <property type="entry name" value="Thioredoxin_2"/>
    <property type="match status" value="1"/>
</dbReference>
<evidence type="ECO:0000256" key="1">
    <source>
        <dbReference type="ARBA" id="ARBA00022729"/>
    </source>
</evidence>
<dbReference type="RefSeq" id="WP_120488527.1">
    <property type="nucleotide sequence ID" value="NZ_CP029149.1"/>
</dbReference>
<proteinExistence type="predicted"/>
<evidence type="ECO:0000256" key="2">
    <source>
        <dbReference type="ARBA" id="ARBA00023284"/>
    </source>
</evidence>
<dbReference type="InterPro" id="IPR013766">
    <property type="entry name" value="Thioredoxin_domain"/>
</dbReference>
<evidence type="ECO:0000313" key="4">
    <source>
        <dbReference type="Proteomes" id="UP000464318"/>
    </source>
</evidence>
<organism evidence="3 4">
    <name type="scientific">Bergeyella cardium</name>
    <dbReference type="NCBI Taxonomy" id="1585976"/>
    <lineage>
        <taxon>Bacteria</taxon>
        <taxon>Pseudomonadati</taxon>
        <taxon>Bacteroidota</taxon>
        <taxon>Flavobacteriia</taxon>
        <taxon>Flavobacteriales</taxon>
        <taxon>Weeksellaceae</taxon>
        <taxon>Bergeyella</taxon>
    </lineage>
</organism>
<dbReference type="OrthoDB" id="9811036at2"/>
<keyword evidence="1" id="KW-0732">Signal</keyword>
<name>A0A6P1QRU4_9FLAO</name>
<dbReference type="AlphaFoldDB" id="A0A6P1QRU4"/>
<dbReference type="Gene3D" id="3.40.30.10">
    <property type="entry name" value="Glutaredoxin"/>
    <property type="match status" value="1"/>
</dbReference>
<dbReference type="PROSITE" id="PS51352">
    <property type="entry name" value="THIOREDOXIN_2"/>
    <property type="match status" value="1"/>
</dbReference>
<sequence length="178" mass="20566">MNKLVLILSLILAQLSSAQSIKWMTFDEAVKAQEKSPKKILVDIYADWCGPCKIMASTTFTHPEIVKLINENFYPVKFNAEGAETVHYKGVAFANPNFRKNTSGRNTIHEFTRFMGIYSYPTIAFFDAKQDLITNLRGALTAKEIEPYLTFIKDEEYKKVSTKEQWEKYQRSFKSKIK</sequence>
<dbReference type="PRINTS" id="PR00421">
    <property type="entry name" value="THIOREDOXIN"/>
</dbReference>
<protein>
    <submittedName>
        <fullName evidence="3">Thioredoxin fold domain-containing protein</fullName>
    </submittedName>
</protein>
<dbReference type="PANTHER" id="PTHR15337:SF11">
    <property type="entry name" value="THIOREDOXIN DOMAIN-CONTAINING PROTEIN"/>
    <property type="match status" value="1"/>
</dbReference>
<dbReference type="EMBL" id="CP029149">
    <property type="protein sequence ID" value="QHN64812.1"/>
    <property type="molecule type" value="Genomic_DNA"/>
</dbReference>
<dbReference type="InterPro" id="IPR036249">
    <property type="entry name" value="Thioredoxin-like_sf"/>
</dbReference>
<dbReference type="PANTHER" id="PTHR15337">
    <property type="entry name" value="ANTERIOR GRADIENT PROTEIN-RELATED"/>
    <property type="match status" value="1"/>
</dbReference>
<dbReference type="InterPro" id="IPR051099">
    <property type="entry name" value="AGR/TXD"/>
</dbReference>
<dbReference type="KEGG" id="bcad:DBX24_02345"/>
<dbReference type="InterPro" id="IPR017937">
    <property type="entry name" value="Thioredoxin_CS"/>
</dbReference>
<keyword evidence="4" id="KW-1185">Reference proteome</keyword>